<protein>
    <recommendedName>
        <fullName evidence="1">HEPN domain-containing protein</fullName>
    </recommendedName>
</protein>
<accession>A0A133V2N2</accession>
<gene>
    <name evidence="2" type="ORF">AKJ41_03790</name>
</gene>
<dbReference type="Proteomes" id="UP000070344">
    <property type="component" value="Unassembled WGS sequence"/>
</dbReference>
<dbReference type="Gene3D" id="1.20.120.330">
    <property type="entry name" value="Nucleotidyltransferases domain 2"/>
    <property type="match status" value="1"/>
</dbReference>
<dbReference type="SUPFAM" id="SSF81593">
    <property type="entry name" value="Nucleotidyltransferase substrate binding subunit/domain"/>
    <property type="match status" value="1"/>
</dbReference>
<proteinExistence type="predicted"/>
<dbReference type="Pfam" id="PF05168">
    <property type="entry name" value="HEPN"/>
    <property type="match status" value="1"/>
</dbReference>
<organism evidence="2 3">
    <name type="scientific">candidate division MSBL1 archaeon SCGC-AAA259O05</name>
    <dbReference type="NCBI Taxonomy" id="1698271"/>
    <lineage>
        <taxon>Archaea</taxon>
        <taxon>Methanobacteriati</taxon>
        <taxon>Methanobacteriota</taxon>
        <taxon>candidate division MSBL1</taxon>
    </lineage>
</organism>
<keyword evidence="3" id="KW-1185">Reference proteome</keyword>
<reference evidence="2 3" key="1">
    <citation type="journal article" date="2016" name="Sci. Rep.">
        <title>Metabolic traits of an uncultured archaeal lineage -MSBL1- from brine pools of the Red Sea.</title>
        <authorList>
            <person name="Mwirichia R."/>
            <person name="Alam I."/>
            <person name="Rashid M."/>
            <person name="Vinu M."/>
            <person name="Ba-Alawi W."/>
            <person name="Anthony Kamau A."/>
            <person name="Kamanda Ngugi D."/>
            <person name="Goker M."/>
            <person name="Klenk H.P."/>
            <person name="Bajic V."/>
            <person name="Stingl U."/>
        </authorList>
    </citation>
    <scope>NUCLEOTIDE SEQUENCE [LARGE SCALE GENOMIC DNA]</scope>
    <source>
        <strain evidence="2">SCGC-AAA259O05</strain>
    </source>
</reference>
<name>A0A133V2N2_9EURY</name>
<dbReference type="InterPro" id="IPR007842">
    <property type="entry name" value="HEPN_dom"/>
</dbReference>
<dbReference type="AlphaFoldDB" id="A0A133V2N2"/>
<dbReference type="EMBL" id="LHXV01000043">
    <property type="protein sequence ID" value="KXB00708.1"/>
    <property type="molecule type" value="Genomic_DNA"/>
</dbReference>
<evidence type="ECO:0000313" key="3">
    <source>
        <dbReference type="Proteomes" id="UP000070344"/>
    </source>
</evidence>
<feature type="domain" description="HEPN" evidence="1">
    <location>
        <begin position="9"/>
        <end position="132"/>
    </location>
</feature>
<comment type="caution">
    <text evidence="2">The sequence shown here is derived from an EMBL/GenBank/DDBJ whole genome shotgun (WGS) entry which is preliminary data.</text>
</comment>
<evidence type="ECO:0000313" key="2">
    <source>
        <dbReference type="EMBL" id="KXB00708.1"/>
    </source>
</evidence>
<evidence type="ECO:0000259" key="1">
    <source>
        <dbReference type="Pfam" id="PF05168"/>
    </source>
</evidence>
<sequence length="141" mass="16134">MNKEEQAAAYMREARLTLKSARTIYESSASGERMWAQVVKNAYDALEQAASAGIAHRGQRIPRSHTAKIKRFVELYDPVEELSESIFHWLGMRSDSQYVDIRGDEIVVPHELFNQDDAAKILKDAEEVIELIGREIEERGR</sequence>